<dbReference type="PRINTS" id="PR01365">
    <property type="entry name" value="TELOMERASERT"/>
</dbReference>
<organism evidence="16 17">
    <name type="scientific">Juglans regia</name>
    <name type="common">English walnut</name>
    <dbReference type="NCBI Taxonomy" id="51240"/>
    <lineage>
        <taxon>Eukaryota</taxon>
        <taxon>Viridiplantae</taxon>
        <taxon>Streptophyta</taxon>
        <taxon>Embryophyta</taxon>
        <taxon>Tracheophyta</taxon>
        <taxon>Spermatophyta</taxon>
        <taxon>Magnoliopsida</taxon>
        <taxon>eudicotyledons</taxon>
        <taxon>Gunneridae</taxon>
        <taxon>Pentapetalae</taxon>
        <taxon>rosids</taxon>
        <taxon>fabids</taxon>
        <taxon>Fagales</taxon>
        <taxon>Juglandaceae</taxon>
        <taxon>Juglans</taxon>
    </lineage>
</organism>
<dbReference type="Pfam" id="PF21399">
    <property type="entry name" value="TERT_C"/>
    <property type="match status" value="1"/>
</dbReference>
<keyword evidence="5 13" id="KW-0808">Transferase</keyword>
<evidence type="ECO:0000256" key="1">
    <source>
        <dbReference type="ARBA" id="ARBA00008001"/>
    </source>
</evidence>
<keyword evidence="7 13" id="KW-0479">Metal-binding</keyword>
<protein>
    <recommendedName>
        <fullName evidence="3 13">Telomerase reverse transcriptase</fullName>
        <ecNumber evidence="2 13">2.7.7.49</ecNumber>
    </recommendedName>
    <alternativeName>
        <fullName evidence="13">Telomerase catalytic subunit</fullName>
    </alternativeName>
</protein>
<dbReference type="Gramene" id="Jr14_00640_p1">
    <property type="protein sequence ID" value="cds.Jr14_00640_p1"/>
    <property type="gene ID" value="Jr14_00640"/>
</dbReference>
<dbReference type="RefSeq" id="XP_018834420.1">
    <property type="nucleotide sequence ID" value="XM_018978875.2"/>
</dbReference>
<evidence type="ECO:0000256" key="4">
    <source>
        <dbReference type="ARBA" id="ARBA00022454"/>
    </source>
</evidence>
<evidence type="ECO:0000256" key="2">
    <source>
        <dbReference type="ARBA" id="ARBA00012493"/>
    </source>
</evidence>
<dbReference type="PANTHER" id="PTHR12066:SF0">
    <property type="entry name" value="TELOMERASE REVERSE TRANSCRIPTASE"/>
    <property type="match status" value="1"/>
</dbReference>
<sequence length="1253" mass="143533">MPEKRWIPQVLWRLFGNRARTLASTIVALLPPPLPSPAECPCKGLRCLGCSGSNAMSFLSRPEDPEDYLKLLNRCFIVVPDDAPALSHFHPHCRWSQAQIVRRAIEMKTYDKAMSSNVVCDSYDKINHSSPIMELLSSSAWCLLLQRVGDDVMFYLLNHTSVFLPLPNKKHRQVAGPPISKLCYEFSKRRPESQYPHTSLIHCGSKKKRPLVEDHSSFSVAQKLSSSPSVDDPSSSVSWDGSNASSSIRSFTRLYREKHSQMNLLKADTAITGTGTNDTRDSDDEFQECSNQIAEKSRKRSRPFSWQRCRKRRHLNSEETNVKTSFATSQYKDGFSQGLQPGGIASLSHPGMMPWECSCSLGVQAPQSLVVAKGAHINRQSMFYDLQSYSSVFPRKHILSSLKPNFSDAKFLIGNIYGLSELNAGVQSAPSFPISGFNLTGYPCLYNSLVKFLKSLIRRMHRCQHFRLLDKHCVVPAVNSHSTGKSCTIVEGDTIRKNISENSHGFESANCEETLNTIRPQFEAHKSYCSKTQVVSFIWAVIRSVVPPELLGTSYNWRMLRRNIAKFIRLRRFEKFSLKQCMHKLKTSRFPFLSTLHLLPNGLTRLNDAANILKHNLLQSWIFWLFSCLVVPLVQANFYVTETEHGDQEVYFYRKSVWVKLMNRAITCLKGQNYLELDVPAVRNIISKRLFGFSKLRLRPKENGVRMLANLKASSRLPAQESSLEDQSFGMRRNGKFNLKKVKYNHFKSVNCVLRDTYAVLKGLQLEGPEMLGSSVFDYNEVYRKLCPFFIGLKNGSTIMPRIFVVVSDVLKAFDSVDQDKLLSVMNDIILNDKYLLRQSDQVVCTKKNPWVHKNLLLVNQNIGITRVTPSVPFQSLHTVLVNQEWSRYVKKEELFFTLKEHVKFNVLQFNKKFYLQGLGIPQGSILSSLLCSLYFGHLERNVIFPFLEKTCECTAKNLPRGHIYRDASEQESSVDKFDSPLNYILLRFIDDFLLISTSKKQATSFFSRLQRGFRNYNCFMNDDKYGLNFDNGCISGVPSNRVSEGEDGISFLRWSGLLINCGTLEVQADYTKYLNKHLSSTLTVCWQGKPGRNLKEKLCGFIRPKCHPIFFDSNINSAAVVRLNMYQAFLLCAMKFHCYVRELSYICKLHTGFYVSIIERSLRYMYVCIKRRMRSAYRGSDFRPTFQVEEGEVEWLGLYAYIQVLKRKESRHKKLLSTLRCKFAQRMPGSVPSQLKYAVTASHSSLIWKIQY</sequence>
<dbReference type="Pfam" id="PF12009">
    <property type="entry name" value="Telomerase_RBD"/>
    <property type="match status" value="1"/>
</dbReference>
<evidence type="ECO:0000313" key="16">
    <source>
        <dbReference type="Proteomes" id="UP000235220"/>
    </source>
</evidence>
<feature type="compositionally biased region" description="Low complexity" evidence="14">
    <location>
        <begin position="225"/>
        <end position="238"/>
    </location>
</feature>
<dbReference type="InterPro" id="IPR000477">
    <property type="entry name" value="RT_dom"/>
</dbReference>
<evidence type="ECO:0000313" key="18">
    <source>
        <dbReference type="RefSeq" id="XP_018834420.1"/>
    </source>
</evidence>
<comment type="catalytic activity">
    <reaction evidence="12 13">
        <text>DNA(n) + a 2'-deoxyribonucleoside 5'-triphosphate = DNA(n+1) + diphosphate</text>
        <dbReference type="Rhea" id="RHEA:22508"/>
        <dbReference type="Rhea" id="RHEA-COMP:17339"/>
        <dbReference type="Rhea" id="RHEA-COMP:17340"/>
        <dbReference type="ChEBI" id="CHEBI:33019"/>
        <dbReference type="ChEBI" id="CHEBI:61560"/>
        <dbReference type="ChEBI" id="CHEBI:173112"/>
        <dbReference type="EC" id="2.7.7.49"/>
    </reaction>
</comment>
<proteinExistence type="inferred from homology"/>
<keyword evidence="16" id="KW-1185">Reference proteome</keyword>
<reference evidence="17 18" key="1">
    <citation type="submission" date="2025-04" db="UniProtKB">
        <authorList>
            <consortium name="RefSeq"/>
        </authorList>
    </citation>
    <scope>IDENTIFICATION</scope>
    <source>
        <tissue evidence="17 18">Leaves</tissue>
    </source>
</reference>
<dbReference type="InterPro" id="IPR003545">
    <property type="entry name" value="Telomerase_RT"/>
</dbReference>
<evidence type="ECO:0000313" key="17">
    <source>
        <dbReference type="RefSeq" id="XP_018834417.1"/>
    </source>
</evidence>
<name>A0A2I4FRZ7_JUGRE</name>
<dbReference type="InterPro" id="IPR021891">
    <property type="entry name" value="Telomerase_RBD"/>
</dbReference>
<dbReference type="GO" id="GO:0000781">
    <property type="term" value="C:chromosome, telomeric region"/>
    <property type="evidence" value="ECO:0007669"/>
    <property type="project" value="UniProtKB-SubCell"/>
</dbReference>
<dbReference type="GeneID" id="109001539"/>
<dbReference type="GO" id="GO:0003720">
    <property type="term" value="F:telomerase activity"/>
    <property type="evidence" value="ECO:0000318"/>
    <property type="project" value="GO_Central"/>
</dbReference>
<dbReference type="GO" id="GO:0042162">
    <property type="term" value="F:telomeric DNA binding"/>
    <property type="evidence" value="ECO:0000318"/>
    <property type="project" value="GO_Central"/>
</dbReference>
<dbReference type="SMART" id="SM00975">
    <property type="entry name" value="Telomerase_RBD"/>
    <property type="match status" value="1"/>
</dbReference>
<dbReference type="PANTHER" id="PTHR12066">
    <property type="entry name" value="TELOMERASE REVERSE TRANSCRIPTASE"/>
    <property type="match status" value="1"/>
</dbReference>
<evidence type="ECO:0000256" key="7">
    <source>
        <dbReference type="ARBA" id="ARBA00022723"/>
    </source>
</evidence>
<keyword evidence="4 13" id="KW-0158">Chromosome</keyword>
<comment type="function">
    <text evidence="13">Telomerase is a ribonucleoprotein enzyme essential for the replication of chromosome termini in most eukaryotes. It elongates telomeres. It is a reverse transcriptase that adds simple sequence repeats to chromosome ends by copying a template sequence within the RNA component of the enzyme.</text>
</comment>
<dbReference type="CDD" id="cd01648">
    <property type="entry name" value="TERT"/>
    <property type="match status" value="1"/>
</dbReference>
<dbReference type="PROSITE" id="PS50878">
    <property type="entry name" value="RT_POL"/>
    <property type="match status" value="1"/>
</dbReference>
<evidence type="ECO:0000256" key="14">
    <source>
        <dbReference type="SAM" id="MobiDB-lite"/>
    </source>
</evidence>
<evidence type="ECO:0000256" key="8">
    <source>
        <dbReference type="ARBA" id="ARBA00022842"/>
    </source>
</evidence>
<accession>A0A2I4FRZ7</accession>
<keyword evidence="6 13" id="KW-0548">Nucleotidyltransferase</keyword>
<evidence type="ECO:0000256" key="12">
    <source>
        <dbReference type="ARBA" id="ARBA00048173"/>
    </source>
</evidence>
<dbReference type="Proteomes" id="UP000235220">
    <property type="component" value="Chromosome 14"/>
</dbReference>
<keyword evidence="10 13" id="KW-0695">RNA-directed DNA polymerase</keyword>
<keyword evidence="9 13" id="KW-0779">Telomere</keyword>
<evidence type="ECO:0000256" key="11">
    <source>
        <dbReference type="ARBA" id="ARBA00023242"/>
    </source>
</evidence>
<keyword evidence="11 13" id="KW-0539">Nucleus</keyword>
<dbReference type="EC" id="2.7.7.49" evidence="2 13"/>
<dbReference type="GO" id="GO:0007004">
    <property type="term" value="P:telomere maintenance via telomerase"/>
    <property type="evidence" value="ECO:0000318"/>
    <property type="project" value="GO_Central"/>
</dbReference>
<dbReference type="KEGG" id="jre:109001539"/>
<comment type="similarity">
    <text evidence="1 13">Belongs to the reverse transcriptase family. Telomerase subfamily.</text>
</comment>
<dbReference type="GO" id="GO:0046872">
    <property type="term" value="F:metal ion binding"/>
    <property type="evidence" value="ECO:0007669"/>
    <property type="project" value="UniProtKB-KW"/>
</dbReference>
<dbReference type="AlphaFoldDB" id="A0A2I4FRZ7"/>
<dbReference type="GO" id="GO:0070034">
    <property type="term" value="F:telomerase RNA binding"/>
    <property type="evidence" value="ECO:0000318"/>
    <property type="project" value="GO_Central"/>
</dbReference>
<dbReference type="Gene3D" id="1.10.132.70">
    <property type="match status" value="1"/>
</dbReference>
<evidence type="ECO:0000256" key="13">
    <source>
        <dbReference type="RuleBase" id="RU365061"/>
    </source>
</evidence>
<evidence type="ECO:0000256" key="3">
    <source>
        <dbReference type="ARBA" id="ARBA00016182"/>
    </source>
</evidence>
<feature type="domain" description="Reverse transcriptase" evidence="15">
    <location>
        <begin position="680"/>
        <end position="1060"/>
    </location>
</feature>
<evidence type="ECO:0000256" key="9">
    <source>
        <dbReference type="ARBA" id="ARBA00022895"/>
    </source>
</evidence>
<evidence type="ECO:0000256" key="10">
    <source>
        <dbReference type="ARBA" id="ARBA00022918"/>
    </source>
</evidence>
<evidence type="ECO:0000256" key="6">
    <source>
        <dbReference type="ARBA" id="ARBA00022695"/>
    </source>
</evidence>
<dbReference type="RefSeq" id="XP_018834417.1">
    <property type="nucleotide sequence ID" value="XM_018978872.2"/>
</dbReference>
<evidence type="ECO:0000256" key="5">
    <source>
        <dbReference type="ARBA" id="ARBA00022679"/>
    </source>
</evidence>
<dbReference type="GO" id="GO:0000333">
    <property type="term" value="C:telomerase catalytic core complex"/>
    <property type="evidence" value="ECO:0000318"/>
    <property type="project" value="GO_Central"/>
</dbReference>
<dbReference type="InterPro" id="IPR049139">
    <property type="entry name" value="TERT_C"/>
</dbReference>
<dbReference type="Gene3D" id="1.10.357.90">
    <property type="match status" value="1"/>
</dbReference>
<evidence type="ECO:0000259" key="15">
    <source>
        <dbReference type="PROSITE" id="PS50878"/>
    </source>
</evidence>
<feature type="region of interest" description="Disordered" evidence="14">
    <location>
        <begin position="222"/>
        <end position="245"/>
    </location>
</feature>
<keyword evidence="8 13" id="KW-0460">Magnesium</keyword>
<comment type="subcellular location">
    <subcellularLocation>
        <location evidence="13">Nucleus</location>
    </subcellularLocation>
    <subcellularLocation>
        <location evidence="13">Chromosome</location>
        <location evidence="13">Telomere</location>
    </subcellularLocation>
</comment>
<dbReference type="OrthoDB" id="289721at2759"/>
<gene>
    <name evidence="17 18" type="primary">LOC109001539</name>
</gene>
<dbReference type="STRING" id="51240.A0A2I4FRZ7"/>